<dbReference type="EMBL" id="CP092471">
    <property type="protein sequence ID" value="UVI38411.1"/>
    <property type="molecule type" value="Genomic_DNA"/>
</dbReference>
<feature type="domain" description="Peptidase S33 tripeptidyl aminopeptidase-like C-terminal" evidence="6">
    <location>
        <begin position="960"/>
        <end position="1051"/>
    </location>
</feature>
<evidence type="ECO:0000259" key="6">
    <source>
        <dbReference type="Pfam" id="PF08386"/>
    </source>
</evidence>
<evidence type="ECO:0000256" key="2">
    <source>
        <dbReference type="ARBA" id="ARBA00022801"/>
    </source>
</evidence>
<dbReference type="InterPro" id="IPR013078">
    <property type="entry name" value="His_Pase_superF_clade-1"/>
</dbReference>
<dbReference type="Pfam" id="PF01979">
    <property type="entry name" value="Amidohydro_1"/>
    <property type="match status" value="1"/>
</dbReference>
<feature type="domain" description="Amidohydrolase-related" evidence="5">
    <location>
        <begin position="81"/>
        <end position="451"/>
    </location>
</feature>
<dbReference type="SUPFAM" id="SSF53474">
    <property type="entry name" value="alpha/beta-Hydrolases"/>
    <property type="match status" value="1"/>
</dbReference>
<proteinExistence type="inferred from homology"/>
<protein>
    <submittedName>
        <fullName evidence="7">Alpha/beta fold hydrolase</fullName>
    </submittedName>
</protein>
<dbReference type="InterPro" id="IPR032466">
    <property type="entry name" value="Metal_Hydrolase"/>
</dbReference>
<dbReference type="Proteomes" id="UP001065265">
    <property type="component" value="Chromosome"/>
</dbReference>
<dbReference type="InterPro" id="IPR013595">
    <property type="entry name" value="Pept_S33_TAP-like_C"/>
</dbReference>
<dbReference type="Gene3D" id="3.20.20.140">
    <property type="entry name" value="Metal-dependent hydrolases"/>
    <property type="match status" value="1"/>
</dbReference>
<evidence type="ECO:0000259" key="4">
    <source>
        <dbReference type="Pfam" id="PF00561"/>
    </source>
</evidence>
<gene>
    <name evidence="7" type="ORF">L1F33_09065</name>
</gene>
<dbReference type="InterPro" id="IPR029058">
    <property type="entry name" value="AB_hydrolase_fold"/>
</dbReference>
<dbReference type="Pfam" id="PF00561">
    <property type="entry name" value="Abhydrolase_1"/>
    <property type="match status" value="1"/>
</dbReference>
<dbReference type="InterPro" id="IPR029033">
    <property type="entry name" value="His_PPase_superfam"/>
</dbReference>
<dbReference type="PANTHER" id="PTHR43135:SF3">
    <property type="entry name" value="ALPHA-D-RIBOSE 1-METHYLPHOSPHONATE 5-TRIPHOSPHATE DIPHOSPHATASE"/>
    <property type="match status" value="1"/>
</dbReference>
<accession>A0ABY5SX29</accession>
<dbReference type="Pfam" id="PF08386">
    <property type="entry name" value="Abhydrolase_4"/>
    <property type="match status" value="1"/>
</dbReference>
<reference evidence="7" key="1">
    <citation type="submission" date="2022-02" db="EMBL/GenBank/DDBJ databases">
        <title>Qipengyuania spongiae sp. nov., isolated from marine sponge.</title>
        <authorList>
            <person name="Li Z."/>
            <person name="Zhang M."/>
        </authorList>
    </citation>
    <scope>NUCLEOTIDE SEQUENCE</scope>
    <source>
        <strain evidence="7">PHS-Z21</strain>
    </source>
</reference>
<evidence type="ECO:0000259" key="5">
    <source>
        <dbReference type="Pfam" id="PF01979"/>
    </source>
</evidence>
<evidence type="ECO:0000256" key="1">
    <source>
        <dbReference type="ARBA" id="ARBA00010088"/>
    </source>
</evidence>
<dbReference type="Pfam" id="PF00300">
    <property type="entry name" value="His_Phos_1"/>
    <property type="match status" value="1"/>
</dbReference>
<dbReference type="InterPro" id="IPR006680">
    <property type="entry name" value="Amidohydro-rel"/>
</dbReference>
<keyword evidence="2 7" id="KW-0378">Hydrolase</keyword>
<dbReference type="PRINTS" id="PR00793">
    <property type="entry name" value="PROAMNOPTASE"/>
</dbReference>
<dbReference type="SUPFAM" id="SSF51338">
    <property type="entry name" value="Composite domain of metallo-dependent hydrolases"/>
    <property type="match status" value="1"/>
</dbReference>
<dbReference type="InterPro" id="IPR011059">
    <property type="entry name" value="Metal-dep_hydrolase_composite"/>
</dbReference>
<evidence type="ECO:0000313" key="8">
    <source>
        <dbReference type="Proteomes" id="UP001065265"/>
    </source>
</evidence>
<dbReference type="GO" id="GO:0016787">
    <property type="term" value="F:hydrolase activity"/>
    <property type="evidence" value="ECO:0007669"/>
    <property type="project" value="UniProtKB-KW"/>
</dbReference>
<dbReference type="RefSeq" id="WP_265557576.1">
    <property type="nucleotide sequence ID" value="NZ_CP092471.1"/>
</dbReference>
<dbReference type="CDD" id="cd07067">
    <property type="entry name" value="HP_PGM_like"/>
    <property type="match status" value="1"/>
</dbReference>
<keyword evidence="8" id="KW-1185">Reference proteome</keyword>
<feature type="domain" description="AB hydrolase-1" evidence="4">
    <location>
        <begin position="670"/>
        <end position="823"/>
    </location>
</feature>
<dbReference type="Gene3D" id="3.40.50.1820">
    <property type="entry name" value="alpha/beta hydrolase"/>
    <property type="match status" value="1"/>
</dbReference>
<dbReference type="InterPro" id="IPR002410">
    <property type="entry name" value="Peptidase_S33"/>
</dbReference>
<feature type="chain" id="PRO_5045465177" evidence="3">
    <location>
        <begin position="22"/>
        <end position="1071"/>
    </location>
</feature>
<dbReference type="Gene3D" id="3.40.50.1240">
    <property type="entry name" value="Phosphoglycerate mutase-like"/>
    <property type="match status" value="1"/>
</dbReference>
<dbReference type="InterPro" id="IPR051781">
    <property type="entry name" value="Metallo-dep_Hydrolase"/>
</dbReference>
<keyword evidence="3" id="KW-0732">Signal</keyword>
<dbReference type="SUPFAM" id="SSF53254">
    <property type="entry name" value="Phosphoglycerate mutase-like"/>
    <property type="match status" value="1"/>
</dbReference>
<evidence type="ECO:0000256" key="3">
    <source>
        <dbReference type="SAM" id="SignalP"/>
    </source>
</evidence>
<feature type="signal peptide" evidence="3">
    <location>
        <begin position="1"/>
        <end position="21"/>
    </location>
</feature>
<evidence type="ECO:0000313" key="7">
    <source>
        <dbReference type="EMBL" id="UVI38411.1"/>
    </source>
</evidence>
<sequence>MPRILLTLLVLVGIAFQPAHATPNEGERLAFIGVRVIPMTDVEALDDQSVLVANGHVEAVGPRNSVEVPDGYRKIDGRDLTLLPGLVDMHVHLAPEPGAAGDAAQRALSVMLGHGVTTVRSMAGSPNNLVLRDAIERGVLVAPRLYAASPGLNLNNTETPEAAQAAVQAAKQAGYDLIKSHHLSDGEVWKAVQDEARRHNLPVAGHVANEIGLSAALAAKQQVEHLDGAILELLPATAPERSIGFAQIPPPAVIRAVAGSEAQRIDELAALVARSGVYQVPTISLFEKVIALDVSTDVLTALPEMRYVPDDALRQWAAQREGLRQMGFTSEDGEAFRALRRKIVKAYRDAGVPIMAGSDTAQSFHLWGPGLIDEIEALAAAGLTRLEALRSATVVPRDYLRSLPNSGSSLGWEADFGTVEPGARADLILTEGDPSRDLSNLRRVRAVVKAGHFFDRAMLDRMLDQASADAKRAPTPKPVAGQAYVMRHLPRGDGQDPGLTPEGNKQALRLADLLGDVGIVKIFVTDTRRARDTAAHLATRLGIVPTVYDPRNPQTVVDAVATDGRPVLVVGHSNTVPDLVARFGGTRPEPLSENDYGTIWRVDAGGASVRTFSVDGPRPVALGPCTGRNLHPSAQCGKIAVAEDRSDPDSPPIEIHFAVVPASGRSTQAPVAMLPGGPGLGGVQAGPGIEGMFGPMHADRDILLIDQRGTGRSNPLTCPEENKDAAGQLAARTEEEVVRCRDVLSTKADLTRYHTREAVLDMEMVRAALGYPELDLFGMSYGTRVALDYLRLHPDRVGETVIRAAAPPSMMLPFHTPRDSQDAFDALVATCRAQSACEARHPDLEAALAKTLLLVDERPQPVSIVHPGTGEKIETVIDRDALGAALFAMLYIPQNYVQLPPLLEEASTGDFSPLFQAAAPFLFGVGDQVAWGMRWSVICGEDVRQIDLANIGAATAGTFMGRDTVEQEVMACSHWPEANIPEDYLKPVTSDKPVLIISGELDPVAGERWGEDIARTLANAVHLVAEGASHYPPLPGCTLRLMHEFFDGADLGTLDTGCVADLKAPALRIAS</sequence>
<dbReference type="Gene3D" id="2.30.40.10">
    <property type="entry name" value="Urease, subunit C, domain 1"/>
    <property type="match status" value="1"/>
</dbReference>
<dbReference type="SUPFAM" id="SSF51556">
    <property type="entry name" value="Metallo-dependent hydrolases"/>
    <property type="match status" value="1"/>
</dbReference>
<organism evidence="7 8">
    <name type="scientific">Qipengyuania spongiae</name>
    <dbReference type="NCBI Taxonomy" id="2909673"/>
    <lineage>
        <taxon>Bacteria</taxon>
        <taxon>Pseudomonadati</taxon>
        <taxon>Pseudomonadota</taxon>
        <taxon>Alphaproteobacteria</taxon>
        <taxon>Sphingomonadales</taxon>
        <taxon>Erythrobacteraceae</taxon>
        <taxon>Qipengyuania</taxon>
    </lineage>
</organism>
<dbReference type="InterPro" id="IPR000073">
    <property type="entry name" value="AB_hydrolase_1"/>
</dbReference>
<comment type="similarity">
    <text evidence="1">Belongs to the peptidase S33 family.</text>
</comment>
<dbReference type="PANTHER" id="PTHR43135">
    <property type="entry name" value="ALPHA-D-RIBOSE 1-METHYLPHOSPHONATE 5-TRIPHOSPHATE DIPHOSPHATASE"/>
    <property type="match status" value="1"/>
</dbReference>
<name>A0ABY5SX29_9SPHN</name>